<name>A0ACB8ENP7_9SAUR</name>
<dbReference type="EMBL" id="CM037620">
    <property type="protein sequence ID" value="KAH7994377.1"/>
    <property type="molecule type" value="Genomic_DNA"/>
</dbReference>
<organism evidence="1 2">
    <name type="scientific">Sphaerodactylus townsendi</name>
    <dbReference type="NCBI Taxonomy" id="933632"/>
    <lineage>
        <taxon>Eukaryota</taxon>
        <taxon>Metazoa</taxon>
        <taxon>Chordata</taxon>
        <taxon>Craniata</taxon>
        <taxon>Vertebrata</taxon>
        <taxon>Euteleostomi</taxon>
        <taxon>Lepidosauria</taxon>
        <taxon>Squamata</taxon>
        <taxon>Bifurcata</taxon>
        <taxon>Gekkota</taxon>
        <taxon>Sphaerodactylidae</taxon>
        <taxon>Sphaerodactylus</taxon>
    </lineage>
</organism>
<gene>
    <name evidence="1" type="ORF">K3G42_004886</name>
</gene>
<keyword evidence="2" id="KW-1185">Reference proteome</keyword>
<comment type="caution">
    <text evidence="1">The sequence shown here is derived from an EMBL/GenBank/DDBJ whole genome shotgun (WGS) entry which is preliminary data.</text>
</comment>
<dbReference type="Proteomes" id="UP000827872">
    <property type="component" value="Linkage Group LG07"/>
</dbReference>
<proteinExistence type="predicted"/>
<accession>A0ACB8ENP7</accession>
<protein>
    <submittedName>
        <fullName evidence="1">Uncharacterized protein</fullName>
    </submittedName>
</protein>
<evidence type="ECO:0000313" key="2">
    <source>
        <dbReference type="Proteomes" id="UP000827872"/>
    </source>
</evidence>
<reference evidence="1" key="1">
    <citation type="submission" date="2021-08" db="EMBL/GenBank/DDBJ databases">
        <title>The first chromosome-level gecko genome reveals the dynamic sex chromosomes of Neotropical dwarf geckos (Sphaerodactylidae: Sphaerodactylus).</title>
        <authorList>
            <person name="Pinto B.J."/>
            <person name="Keating S.E."/>
            <person name="Gamble T."/>
        </authorList>
    </citation>
    <scope>NUCLEOTIDE SEQUENCE</scope>
    <source>
        <strain evidence="1">TG3544</strain>
    </source>
</reference>
<evidence type="ECO:0000313" key="1">
    <source>
        <dbReference type="EMBL" id="KAH7994377.1"/>
    </source>
</evidence>
<sequence length="963" mass="107549">MKAPVPVVSPSSLVNQSKAKELVRANLSILQHHAKTAAIRESQQVAFNSETLDTLPKLYTNREEQVVLRLECRGSSGKPCQGAALVTIQFEGKYKNEAVGQQLHALKKEVKLLQAEATKPPSLGVVEAAVHLENFITALINLYKSQPVPGIHRVGISLFFAVAGFVSDETQRHPPTRQFFSSCIEILGQVFVAGSKSECRPLLQTILKNRRLCNLLSPYFTPVASPDEFVDLYEQVVLFLSDDNSDVIFMLLTKFDLPQWLQSSKPSLSERTRLLESVHLALKTCGFEPEEDISMPFNLFCKHWTCLLRYQFPDHYSSFLQLLMQSSSDQLLCPDCWKASLKALGCSRKAPKKDGREEAATERAALSTSAETLLSTEQVVETVEWLSKFFLRLRLSSRDFQTFGLFSKWAPYIAQVKRFMEYLVNRLVDSEAASLAQEPVGSGDILAALQSLHSVVTQLFAPWIQVLQQEDASKQPCYPWLESDAPAASQMVRLFADSIGVLHESFKDKLLPGHQGTLWLHLMHYCQTCTAPKMPEHILYTLHTEFARLPWKEMHPDQQLMEEFFKVPPGVWLNPTPCALPSARDKGWKRQPEKAVSLFPGAPSCREVNWVAIPLTSAWHAHPASEETLASMIVCLLYAWWSTAGKGAAAGNQRATTHRPSSVAKRPLKLSSITVKLLKEWLPALAPLPATSCTLAAQPLRVRALVQPDPSTSSSVPGTKSGKISLSVLEQERCKLLRWRHPLPTAPPDPGVQARIPGIKQPLPRGPDDAKQRQRLRRRSLRGLEAAHRRRLPAGVPFLGELPDLYSSSRCSVELPSRPWPTMRGAADSEQQWLEGGLFPRMRSFQKCFFGGRKSSSSASSKPERFRVVARSMSAFLLVQIPVENQIRLRPGTELQLSAKAQQALQALDSLASNKHYAVYQEQISQASLFIKDPEHCLGHGSNLLAILLNTLYPEVHYLDGIR</sequence>